<organism evidence="2 3">
    <name type="scientific">Caldanaerobacter subterraneus</name>
    <dbReference type="NCBI Taxonomy" id="911092"/>
    <lineage>
        <taxon>Bacteria</taxon>
        <taxon>Bacillati</taxon>
        <taxon>Bacillota</taxon>
        <taxon>Clostridia</taxon>
        <taxon>Thermoanaerobacterales</taxon>
        <taxon>Thermoanaerobacteraceae</taxon>
        <taxon>Caldanaerobacter</taxon>
    </lineage>
</organism>
<keyword evidence="1" id="KW-0175">Coiled coil</keyword>
<dbReference type="SUPFAM" id="SSF57997">
    <property type="entry name" value="Tropomyosin"/>
    <property type="match status" value="1"/>
</dbReference>
<dbReference type="Gene3D" id="1.20.5.340">
    <property type="match status" value="1"/>
</dbReference>
<sequence>MNNEDKILGLLEKIYNDFNVRFDVVEERIGAVEGRIGTIEERMTVVEKRIGIVEERLKVVEEEIHGLKSEVSEVKDDVKKLGTKIDTEISDKVRALFDDRQLLHEKLDEISAKIDMLQLDVNNLTVKTVYHDNRIKELSKKLGV</sequence>
<name>A0A4R2JBA9_9THEO</name>
<reference evidence="2 3" key="1">
    <citation type="submission" date="2019-03" db="EMBL/GenBank/DDBJ databases">
        <title>Genomic Encyclopedia of Type Strains, Phase IV (KMG-IV): sequencing the most valuable type-strain genomes for metagenomic binning, comparative biology and taxonomic classification.</title>
        <authorList>
            <person name="Goeker M."/>
        </authorList>
    </citation>
    <scope>NUCLEOTIDE SEQUENCE [LARGE SCALE GENOMIC DNA]</scope>
    <source>
        <strain evidence="2 3">DSM 13054</strain>
    </source>
</reference>
<gene>
    <name evidence="2" type="ORF">EV203_1553</name>
</gene>
<evidence type="ECO:0000256" key="1">
    <source>
        <dbReference type="SAM" id="Coils"/>
    </source>
</evidence>
<dbReference type="EMBL" id="SLWU01000055">
    <property type="protein sequence ID" value="TCO54016.1"/>
    <property type="molecule type" value="Genomic_DNA"/>
</dbReference>
<feature type="coiled-coil region" evidence="1">
    <location>
        <begin position="50"/>
        <end position="127"/>
    </location>
</feature>
<dbReference type="AlphaFoldDB" id="A0A4R2JBA9"/>
<protein>
    <submittedName>
        <fullName evidence="2">Uncharacterized protein</fullName>
    </submittedName>
</protein>
<evidence type="ECO:0000313" key="3">
    <source>
        <dbReference type="Proteomes" id="UP000294886"/>
    </source>
</evidence>
<accession>A0A4R2JBA9</accession>
<proteinExistence type="predicted"/>
<comment type="caution">
    <text evidence="2">The sequence shown here is derived from an EMBL/GenBank/DDBJ whole genome shotgun (WGS) entry which is preliminary data.</text>
</comment>
<dbReference type="Proteomes" id="UP000294886">
    <property type="component" value="Unassembled WGS sequence"/>
</dbReference>
<evidence type="ECO:0000313" key="2">
    <source>
        <dbReference type="EMBL" id="TCO54016.1"/>
    </source>
</evidence>
<dbReference type="RefSeq" id="WP_019907121.1">
    <property type="nucleotide sequence ID" value="NZ_SLWU01000055.1"/>
</dbReference>